<comment type="caution">
    <text evidence="18">The sequence shown here is derived from an EMBL/GenBank/DDBJ whole genome shotgun (WGS) entry which is preliminary data.</text>
</comment>
<evidence type="ECO:0000256" key="16">
    <source>
        <dbReference type="SAM" id="MobiDB-lite"/>
    </source>
</evidence>
<evidence type="ECO:0000256" key="4">
    <source>
        <dbReference type="ARBA" id="ARBA00006095"/>
    </source>
</evidence>
<dbReference type="Pfam" id="PF00291">
    <property type="entry name" value="PALP"/>
    <property type="match status" value="1"/>
</dbReference>
<evidence type="ECO:0000256" key="9">
    <source>
        <dbReference type="ARBA" id="ARBA00022822"/>
    </source>
</evidence>
<evidence type="ECO:0000256" key="13">
    <source>
        <dbReference type="ARBA" id="ARBA00049047"/>
    </source>
</evidence>
<dbReference type="InterPro" id="IPR006653">
    <property type="entry name" value="Trp_synth_b_CS"/>
</dbReference>
<dbReference type="PROSITE" id="PS00167">
    <property type="entry name" value="TRP_SYNTHASE_ALPHA"/>
    <property type="match status" value="1"/>
</dbReference>
<evidence type="ECO:0000313" key="19">
    <source>
        <dbReference type="Proteomes" id="UP000310158"/>
    </source>
</evidence>
<dbReference type="InterPro" id="IPR042529">
    <property type="entry name" value="IF_2B-like_C"/>
</dbReference>
<protein>
    <recommendedName>
        <fullName evidence="7 14">Tryptophan synthase</fullName>
        <ecNumber evidence="6 14">4.2.1.20</ecNumber>
    </recommendedName>
</protein>
<dbReference type="InterPro" id="IPR002028">
    <property type="entry name" value="Trp_synthase_suA"/>
</dbReference>
<name>A0A4S4LWZ3_9AGAM</name>
<dbReference type="NCBIfam" id="TIGR00263">
    <property type="entry name" value="trpB"/>
    <property type="match status" value="1"/>
</dbReference>
<feature type="compositionally biased region" description="Polar residues" evidence="16">
    <location>
        <begin position="274"/>
        <end position="302"/>
    </location>
</feature>
<dbReference type="InterPro" id="IPR036052">
    <property type="entry name" value="TrpB-like_PALP_sf"/>
</dbReference>
<dbReference type="FunFam" id="3.20.20.70:FF:000151">
    <property type="entry name" value="Tryptophan synthase"/>
    <property type="match status" value="1"/>
</dbReference>
<dbReference type="InterPro" id="IPR011060">
    <property type="entry name" value="RibuloseP-bd_barrel"/>
</dbReference>
<keyword evidence="9 14" id="KW-0822">Tryptophan biosynthesis</keyword>
<dbReference type="PANTHER" id="PTHR48077:SF3">
    <property type="entry name" value="TRYPTOPHAN SYNTHASE"/>
    <property type="match status" value="1"/>
</dbReference>
<gene>
    <name evidence="18" type="ORF">EW146_g3637</name>
</gene>
<dbReference type="OrthoDB" id="10050244at2759"/>
<comment type="similarity">
    <text evidence="3">In the C-terminal section; belongs to the TrpB family.</text>
</comment>
<dbReference type="InterPro" id="IPR037171">
    <property type="entry name" value="NagB/RpiA_transferase-like"/>
</dbReference>
<dbReference type="Gene3D" id="3.20.20.70">
    <property type="entry name" value="Aldolase class I"/>
    <property type="match status" value="1"/>
</dbReference>
<evidence type="ECO:0000256" key="3">
    <source>
        <dbReference type="ARBA" id="ARBA00005761"/>
    </source>
</evidence>
<dbReference type="Proteomes" id="UP000310158">
    <property type="component" value="Unassembled WGS sequence"/>
</dbReference>
<dbReference type="SUPFAM" id="SSF51366">
    <property type="entry name" value="Ribulose-phoshate binding barrel"/>
    <property type="match status" value="1"/>
</dbReference>
<evidence type="ECO:0000256" key="1">
    <source>
        <dbReference type="ARBA" id="ARBA00001933"/>
    </source>
</evidence>
<comment type="pathway">
    <text evidence="2 14">Amino-acid biosynthesis; L-tryptophan biosynthesis; L-tryptophan from chorismate: step 5/5.</text>
</comment>
<dbReference type="Gene3D" id="3.40.50.1100">
    <property type="match status" value="2"/>
</dbReference>
<dbReference type="InterPro" id="IPR013785">
    <property type="entry name" value="Aldolase_TIM"/>
</dbReference>
<dbReference type="FunFam" id="3.40.50.1100:FF:000001">
    <property type="entry name" value="Tryptophan synthase beta chain"/>
    <property type="match status" value="1"/>
</dbReference>
<comment type="similarity">
    <text evidence="4">In the N-terminal section; belongs to the TrpA family.</text>
</comment>
<keyword evidence="10 14" id="KW-0663">Pyridoxal phosphate</keyword>
<evidence type="ECO:0000256" key="12">
    <source>
        <dbReference type="ARBA" id="ARBA00023239"/>
    </source>
</evidence>
<dbReference type="Gene3D" id="3.40.50.10470">
    <property type="entry name" value="Translation initiation factor eif-2b, domain 2"/>
    <property type="match status" value="1"/>
</dbReference>
<reference evidence="18 19" key="1">
    <citation type="submission" date="2019-02" db="EMBL/GenBank/DDBJ databases">
        <title>Genome sequencing of the rare red list fungi Bondarzewia mesenterica.</title>
        <authorList>
            <person name="Buettner E."/>
            <person name="Kellner H."/>
        </authorList>
    </citation>
    <scope>NUCLEOTIDE SEQUENCE [LARGE SCALE GENOMIC DNA]</scope>
    <source>
        <strain evidence="18 19">DSM 108281</strain>
    </source>
</reference>
<dbReference type="InterPro" id="IPR001926">
    <property type="entry name" value="TrpB-like_PALP"/>
</dbReference>
<dbReference type="SUPFAM" id="SSF100950">
    <property type="entry name" value="NagB/RpiA/CoA transferase-like"/>
    <property type="match status" value="1"/>
</dbReference>
<dbReference type="EC" id="4.2.1.20" evidence="6 14"/>
<keyword evidence="8 14" id="KW-0028">Amino-acid biosynthesis</keyword>
<dbReference type="Pfam" id="PF01008">
    <property type="entry name" value="IF-2B"/>
    <property type="match status" value="1"/>
</dbReference>
<sequence length="987" mass="106915">MDALKKTFARKQEEGSPALVTFVTAGYPTPKDTVPILLAMQEGGADVIELGIPFSDPMADGPAIQETNNVALQHNVDYATCLGMVKEARSKGLTAPVLLMGYYNPLLAYGEDKAIQDAHEAGANGFILVDLPPEEAVTFREKCAKSDISYVPLIAPSTTLNRIKFLSSIADTFIYVVSKMGTTGSSDKVSMNTALPEIISRIKEYASVPLAVGFGVSTREHFDTVADAGADGVVVGSRLVSVIKLAPRDAIPQHVEAYCRELSLKGQPARVRSPASNGTPGRSTPIINVNQTGPPPANSASEPTLLPARFGQFGGQYVPEALFDCLVELEAAHKSATSDPKFWKEFEGLYGYMNRPSNLYFAESLTKHARGAKIWLKREDLNHTGSHKINNAIGQILLARRIGKTRIIAETGAGQHGVATATVCAKFGMECVIYMGSEDVRRQALNVFRIQMLGAKVIPVHSGSCTLKDAVNEAMRDWVTNLSTTHYLVGSAIGPHPFPTIVRDFQRVIGKEIKSQMQEIKGKLPDAVVACVGGGSNAIGTFYDFIGDKSVRLIGVEAGGEGLDGDRHSATLSKGQPGVLHGVKTYILQSPVGQIIETHSISAGLDYPGVGPEHAWLKDSGRAEYVVATDEQALRGFRMCTQLEGIIPALESSHAVWEGVRLSRTLPADKDVVIPVNVLLRPWQRNCEDEHTVGNTVRKLLHHVREEYNNASKGSTASSPTVFSISKFVLQGQPRKQVTTQKTESALVLRENDPDDPDSFARTLKPVLMEAIQDILDELDTVYDNISKSAKDHIHSDEIILTIGKSRTVEAFLKSAAHYHNFTVIVAESGPSYGGHDMARSLSASGISTFLVPDSSIYAIMSRVNKVILGAHAILANGGMFALTGSTLAATAARAHSTPVVVCAGQFKLTPLWNLYHEYGALDFADPSSVLGFEEGDLVDKVDVVNPYYDYVRPELVDVYITNDGDHPPPSIYRLIKESYDDEDYEL</sequence>
<feature type="region of interest" description="Disordered" evidence="16">
    <location>
        <begin position="269"/>
        <end position="304"/>
    </location>
</feature>
<evidence type="ECO:0000256" key="7">
    <source>
        <dbReference type="ARBA" id="ARBA00018724"/>
    </source>
</evidence>
<evidence type="ECO:0000256" key="15">
    <source>
        <dbReference type="RuleBase" id="RU003814"/>
    </source>
</evidence>
<dbReference type="AlphaFoldDB" id="A0A4S4LWZ3"/>
<comment type="catalytic activity">
    <reaction evidence="13 14">
        <text>(1S,2R)-1-C-(indol-3-yl)glycerol 3-phosphate + L-serine = D-glyceraldehyde 3-phosphate + L-tryptophan + H2O</text>
        <dbReference type="Rhea" id="RHEA:10532"/>
        <dbReference type="ChEBI" id="CHEBI:15377"/>
        <dbReference type="ChEBI" id="CHEBI:33384"/>
        <dbReference type="ChEBI" id="CHEBI:57912"/>
        <dbReference type="ChEBI" id="CHEBI:58866"/>
        <dbReference type="ChEBI" id="CHEBI:59776"/>
        <dbReference type="EC" id="4.2.1.20"/>
    </reaction>
</comment>
<dbReference type="HAMAP" id="MF_00131">
    <property type="entry name" value="Trp_synth_alpha"/>
    <property type="match status" value="1"/>
</dbReference>
<keyword evidence="19" id="KW-1185">Reference proteome</keyword>
<dbReference type="UniPathway" id="UPA00035">
    <property type="reaction ID" value="UER00044"/>
</dbReference>
<proteinExistence type="inferred from homology"/>
<evidence type="ECO:0000256" key="11">
    <source>
        <dbReference type="ARBA" id="ARBA00023141"/>
    </source>
</evidence>
<accession>A0A4S4LWZ3</accession>
<comment type="cofactor">
    <cofactor evidence="1 14">
        <name>pyridoxal 5'-phosphate</name>
        <dbReference type="ChEBI" id="CHEBI:597326"/>
    </cofactor>
</comment>
<evidence type="ECO:0000256" key="8">
    <source>
        <dbReference type="ARBA" id="ARBA00022605"/>
    </source>
</evidence>
<evidence type="ECO:0000256" key="5">
    <source>
        <dbReference type="ARBA" id="ARBA00007251"/>
    </source>
</evidence>
<evidence type="ECO:0000313" key="18">
    <source>
        <dbReference type="EMBL" id="THH17116.1"/>
    </source>
</evidence>
<dbReference type="GO" id="GO:0004834">
    <property type="term" value="F:tryptophan synthase activity"/>
    <property type="evidence" value="ECO:0007669"/>
    <property type="project" value="UniProtKB-EC"/>
</dbReference>
<comment type="similarity">
    <text evidence="5 15">Belongs to the eIF-2B alpha/beta/delta subunits family.</text>
</comment>
<dbReference type="CDD" id="cd04724">
    <property type="entry name" value="Tryptophan_synthase_alpha"/>
    <property type="match status" value="1"/>
</dbReference>
<dbReference type="HAMAP" id="MF_00133">
    <property type="entry name" value="Trp_synth_beta"/>
    <property type="match status" value="1"/>
</dbReference>
<evidence type="ECO:0000256" key="2">
    <source>
        <dbReference type="ARBA" id="ARBA00004733"/>
    </source>
</evidence>
<keyword evidence="12 14" id="KW-0456">Lyase</keyword>
<organism evidence="18 19">
    <name type="scientific">Bondarzewia mesenterica</name>
    <dbReference type="NCBI Taxonomy" id="1095465"/>
    <lineage>
        <taxon>Eukaryota</taxon>
        <taxon>Fungi</taxon>
        <taxon>Dikarya</taxon>
        <taxon>Basidiomycota</taxon>
        <taxon>Agaricomycotina</taxon>
        <taxon>Agaricomycetes</taxon>
        <taxon>Russulales</taxon>
        <taxon>Bondarzewiaceae</taxon>
        <taxon>Bondarzewia</taxon>
    </lineage>
</organism>
<dbReference type="InterPro" id="IPR000649">
    <property type="entry name" value="IF-2B-related"/>
</dbReference>
<evidence type="ECO:0000259" key="17">
    <source>
        <dbReference type="Pfam" id="PF00291"/>
    </source>
</evidence>
<dbReference type="GO" id="GO:0005737">
    <property type="term" value="C:cytoplasm"/>
    <property type="evidence" value="ECO:0007669"/>
    <property type="project" value="TreeGrafter"/>
</dbReference>
<dbReference type="NCBIfam" id="TIGR00262">
    <property type="entry name" value="trpA"/>
    <property type="match status" value="1"/>
</dbReference>
<dbReference type="Pfam" id="PF00290">
    <property type="entry name" value="Trp_syntA"/>
    <property type="match status" value="1"/>
</dbReference>
<evidence type="ECO:0000256" key="10">
    <source>
        <dbReference type="ARBA" id="ARBA00022898"/>
    </source>
</evidence>
<dbReference type="PANTHER" id="PTHR48077">
    <property type="entry name" value="TRYPTOPHAN SYNTHASE-RELATED"/>
    <property type="match status" value="1"/>
</dbReference>
<feature type="domain" description="Tryptophan synthase beta chain-like PALP" evidence="17">
    <location>
        <begin position="355"/>
        <end position="675"/>
    </location>
</feature>
<dbReference type="SUPFAM" id="SSF53686">
    <property type="entry name" value="Tryptophan synthase beta subunit-like PLP-dependent enzymes"/>
    <property type="match status" value="1"/>
</dbReference>
<dbReference type="InterPro" id="IPR006654">
    <property type="entry name" value="Trp_synth_beta"/>
</dbReference>
<dbReference type="PROSITE" id="PS00168">
    <property type="entry name" value="TRP_SYNTHASE_BETA"/>
    <property type="match status" value="1"/>
</dbReference>
<dbReference type="EMBL" id="SGPL01000125">
    <property type="protein sequence ID" value="THH17116.1"/>
    <property type="molecule type" value="Genomic_DNA"/>
</dbReference>
<evidence type="ECO:0000256" key="14">
    <source>
        <dbReference type="RuleBase" id="RU003663"/>
    </source>
</evidence>
<dbReference type="InterPro" id="IPR018204">
    <property type="entry name" value="Trp_synthase_alpha_AS"/>
</dbReference>
<evidence type="ECO:0000256" key="6">
    <source>
        <dbReference type="ARBA" id="ARBA00012043"/>
    </source>
</evidence>
<dbReference type="FunFam" id="3.40.50.10470:FF:000008">
    <property type="entry name" value="Translation initiation factor 2B, beta subunit"/>
    <property type="match status" value="1"/>
</dbReference>
<dbReference type="FunFam" id="3.40.50.1100:FF:000004">
    <property type="entry name" value="Tryptophan synthase beta chain"/>
    <property type="match status" value="1"/>
</dbReference>
<dbReference type="CDD" id="cd06446">
    <property type="entry name" value="Trp-synth_B"/>
    <property type="match status" value="1"/>
</dbReference>
<keyword evidence="11 14" id="KW-0057">Aromatic amino acid biosynthesis</keyword>
<dbReference type="InterPro" id="IPR023026">
    <property type="entry name" value="Trp_synth_beta/beta-like"/>
</dbReference>